<accession>A0A7Y9T3E9</accession>
<evidence type="ECO:0000313" key="3">
    <source>
        <dbReference type="EMBL" id="NYF50294.1"/>
    </source>
</evidence>
<name>A0A7Y9T3E9_9BACT</name>
<feature type="region of interest" description="Disordered" evidence="1">
    <location>
        <begin position="21"/>
        <end position="51"/>
    </location>
</feature>
<sequence>MKLKIFIGLLLALAPAFASATPKPPTAHLRPQLYHDRSPKARIHQSLPHHA</sequence>
<protein>
    <submittedName>
        <fullName evidence="3">Uncharacterized protein</fullName>
    </submittedName>
</protein>
<evidence type="ECO:0000256" key="2">
    <source>
        <dbReference type="SAM" id="SignalP"/>
    </source>
</evidence>
<feature type="compositionally biased region" description="Basic residues" evidence="1">
    <location>
        <begin position="40"/>
        <end position="51"/>
    </location>
</feature>
<reference evidence="3 4" key="1">
    <citation type="submission" date="2020-07" db="EMBL/GenBank/DDBJ databases">
        <title>Genomic Encyclopedia of Type Strains, Phase IV (KMG-V): Genome sequencing to study the core and pangenomes of soil and plant-associated prokaryotes.</title>
        <authorList>
            <person name="Whitman W."/>
        </authorList>
    </citation>
    <scope>NUCLEOTIDE SEQUENCE [LARGE SCALE GENOMIC DNA]</scope>
    <source>
        <strain evidence="3 4">M8UP30</strain>
    </source>
</reference>
<evidence type="ECO:0000256" key="1">
    <source>
        <dbReference type="SAM" id="MobiDB-lite"/>
    </source>
</evidence>
<dbReference type="Proteomes" id="UP000534186">
    <property type="component" value="Unassembled WGS sequence"/>
</dbReference>
<keyword evidence="2" id="KW-0732">Signal</keyword>
<feature type="chain" id="PRO_5030867473" evidence="2">
    <location>
        <begin position="21"/>
        <end position="51"/>
    </location>
</feature>
<proteinExistence type="predicted"/>
<comment type="caution">
    <text evidence="3">The sequence shown here is derived from an EMBL/GenBank/DDBJ whole genome shotgun (WGS) entry which is preliminary data.</text>
</comment>
<dbReference type="AlphaFoldDB" id="A0A7Y9T3E9"/>
<organism evidence="3 4">
    <name type="scientific">Tunturiibacter lichenicola</name>
    <dbReference type="NCBI Taxonomy" id="2051959"/>
    <lineage>
        <taxon>Bacteria</taxon>
        <taxon>Pseudomonadati</taxon>
        <taxon>Acidobacteriota</taxon>
        <taxon>Terriglobia</taxon>
        <taxon>Terriglobales</taxon>
        <taxon>Acidobacteriaceae</taxon>
        <taxon>Tunturiibacter</taxon>
    </lineage>
</organism>
<gene>
    <name evidence="3" type="ORF">HDF12_000659</name>
</gene>
<dbReference type="EMBL" id="JACCCV010000001">
    <property type="protein sequence ID" value="NYF50294.1"/>
    <property type="molecule type" value="Genomic_DNA"/>
</dbReference>
<evidence type="ECO:0000313" key="4">
    <source>
        <dbReference type="Proteomes" id="UP000534186"/>
    </source>
</evidence>
<feature type="signal peptide" evidence="2">
    <location>
        <begin position="1"/>
        <end position="20"/>
    </location>
</feature>